<dbReference type="SUPFAM" id="SSF55298">
    <property type="entry name" value="YjgF-like"/>
    <property type="match status" value="1"/>
</dbReference>
<evidence type="ECO:0000313" key="3">
    <source>
        <dbReference type="Proteomes" id="UP000295124"/>
    </source>
</evidence>
<protein>
    <submittedName>
        <fullName evidence="2">RidA family protein</fullName>
    </submittedName>
</protein>
<dbReference type="Proteomes" id="UP000295124">
    <property type="component" value="Unassembled WGS sequence"/>
</dbReference>
<organism evidence="2 3">
    <name type="scientific">Kribbella antibiotica</name>
    <dbReference type="NCBI Taxonomy" id="190195"/>
    <lineage>
        <taxon>Bacteria</taxon>
        <taxon>Bacillati</taxon>
        <taxon>Actinomycetota</taxon>
        <taxon>Actinomycetes</taxon>
        <taxon>Propionibacteriales</taxon>
        <taxon>Kribbellaceae</taxon>
        <taxon>Kribbella</taxon>
    </lineage>
</organism>
<proteinExistence type="predicted"/>
<dbReference type="AlphaFoldDB" id="A0A4R4ZHW0"/>
<dbReference type="OrthoDB" id="3212792at2"/>
<reference evidence="2 3" key="1">
    <citation type="submission" date="2019-03" db="EMBL/GenBank/DDBJ databases">
        <title>Draft genome sequences of novel Actinobacteria.</title>
        <authorList>
            <person name="Sahin N."/>
            <person name="Ay H."/>
            <person name="Saygin H."/>
        </authorList>
    </citation>
    <scope>NUCLEOTIDE SEQUENCE [LARGE SCALE GENOMIC DNA]</scope>
    <source>
        <strain evidence="2 3">JCM 13523</strain>
    </source>
</reference>
<dbReference type="Gene3D" id="3.30.1330.40">
    <property type="entry name" value="RutC-like"/>
    <property type="match status" value="1"/>
</dbReference>
<dbReference type="EMBL" id="SMKX01000068">
    <property type="protein sequence ID" value="TDD57680.1"/>
    <property type="molecule type" value="Genomic_DNA"/>
</dbReference>
<dbReference type="CDD" id="cd00448">
    <property type="entry name" value="YjgF_YER057c_UK114_family"/>
    <property type="match status" value="1"/>
</dbReference>
<keyword evidence="3" id="KW-1185">Reference proteome</keyword>
<dbReference type="InterPro" id="IPR035959">
    <property type="entry name" value="RutC-like_sf"/>
</dbReference>
<feature type="region of interest" description="Disordered" evidence="1">
    <location>
        <begin position="1"/>
        <end position="55"/>
    </location>
</feature>
<evidence type="ECO:0000313" key="2">
    <source>
        <dbReference type="EMBL" id="TDD57680.1"/>
    </source>
</evidence>
<gene>
    <name evidence="2" type="ORF">E1263_22575</name>
</gene>
<dbReference type="Pfam" id="PF01042">
    <property type="entry name" value="Ribonuc_L-PSP"/>
    <property type="match status" value="1"/>
</dbReference>
<sequence length="167" mass="18361">MTRGRSARRRLDDIPRHRAGRRIPGGNRPGTRIHDGPRTPLEPGEHRAADRQVQPSPTGQLVFISGQVGNLPTGEIFDDPYLQAEQIFANFTALSSELAAGADRIVRPLTFVAGSENLPAFYQARDATYARWFPDGVYPGHSLAVVSAPADPRLRFEIEGYVRLTTG</sequence>
<feature type="compositionally biased region" description="Basic and acidic residues" evidence="1">
    <location>
        <begin position="32"/>
        <end position="50"/>
    </location>
</feature>
<dbReference type="InterPro" id="IPR006175">
    <property type="entry name" value="YjgF/YER057c/UK114"/>
</dbReference>
<name>A0A4R4ZHW0_9ACTN</name>
<evidence type="ECO:0000256" key="1">
    <source>
        <dbReference type="SAM" id="MobiDB-lite"/>
    </source>
</evidence>
<accession>A0A4R4ZHW0</accession>
<comment type="caution">
    <text evidence="2">The sequence shown here is derived from an EMBL/GenBank/DDBJ whole genome shotgun (WGS) entry which is preliminary data.</text>
</comment>